<reference evidence="2" key="1">
    <citation type="submission" date="2018-06" db="EMBL/GenBank/DDBJ databases">
        <title>Genomic Encyclopedia of Type Strains, Phase IV (KMG-V): Genome sequencing to study the core and pangenomes of soil and plant-associated prokaryotes.</title>
        <authorList>
            <person name="Whitman W."/>
        </authorList>
    </citation>
    <scope>NUCLEOTIDE SEQUENCE [LARGE SCALE GENOMIC DNA]</scope>
    <source>
        <strain evidence="2">MLR2-44</strain>
    </source>
</reference>
<dbReference type="InterPro" id="IPR018769">
    <property type="entry name" value="VgrG2_DUF2345"/>
</dbReference>
<name>A0A2W7NM40_9BURK</name>
<dbReference type="Pfam" id="PF10106">
    <property type="entry name" value="DUF2345"/>
    <property type="match status" value="1"/>
</dbReference>
<evidence type="ECO:0000259" key="1">
    <source>
        <dbReference type="Pfam" id="PF10106"/>
    </source>
</evidence>
<evidence type="ECO:0000313" key="2">
    <source>
        <dbReference type="EMBL" id="PZX21526.1"/>
    </source>
</evidence>
<proteinExistence type="predicted"/>
<feature type="domain" description="DUF2345" evidence="1">
    <location>
        <begin position="1"/>
        <end position="68"/>
    </location>
</feature>
<keyword evidence="3" id="KW-1185">Reference proteome</keyword>
<protein>
    <submittedName>
        <fullName evidence="2">Uncharacterized protein DUF2345</fullName>
    </submittedName>
</protein>
<dbReference type="EMBL" id="QKZN01000018">
    <property type="protein sequence ID" value="PZX21526.1"/>
    <property type="molecule type" value="Genomic_DNA"/>
</dbReference>
<dbReference type="AlphaFoldDB" id="A0A2W7NM40"/>
<accession>A0A2W7NM40</accession>
<gene>
    <name evidence="2" type="ORF">C7416_1181</name>
</gene>
<sequence>LQAQHDLLKLAAREDLTIVSANMNVDFAAAKRIRIATAGGASITIEGGSITFECPGPITYKAAQRKFEASIRHDYPLPLAPATPWEIPDSFPYS</sequence>
<evidence type="ECO:0000313" key="3">
    <source>
        <dbReference type="Proteomes" id="UP000249638"/>
    </source>
</evidence>
<comment type="caution">
    <text evidence="2">The sequence shown here is derived from an EMBL/GenBank/DDBJ whole genome shotgun (WGS) entry which is preliminary data.</text>
</comment>
<organism evidence="2 3">
    <name type="scientific">Cupriavidus phytorum</name>
    <dbReference type="NCBI Taxonomy" id="3024399"/>
    <lineage>
        <taxon>Bacteria</taxon>
        <taxon>Pseudomonadati</taxon>
        <taxon>Pseudomonadota</taxon>
        <taxon>Betaproteobacteria</taxon>
        <taxon>Burkholderiales</taxon>
        <taxon>Burkholderiaceae</taxon>
        <taxon>Cupriavidus</taxon>
    </lineage>
</organism>
<feature type="non-terminal residue" evidence="2">
    <location>
        <position position="1"/>
    </location>
</feature>
<dbReference type="Proteomes" id="UP000249638">
    <property type="component" value="Unassembled WGS sequence"/>
</dbReference>